<reference evidence="2" key="2">
    <citation type="submission" date="2021-04" db="EMBL/GenBank/DDBJ databases">
        <authorList>
            <person name="Gilroy R."/>
        </authorList>
    </citation>
    <scope>NUCLEOTIDE SEQUENCE</scope>
    <source>
        <strain evidence="2">B5-657</strain>
    </source>
</reference>
<feature type="domain" description="HD" evidence="1">
    <location>
        <begin position="26"/>
        <end position="126"/>
    </location>
</feature>
<name>A0A9E2KB53_9FIRM</name>
<dbReference type="Proteomes" id="UP000824229">
    <property type="component" value="Unassembled WGS sequence"/>
</dbReference>
<proteinExistence type="predicted"/>
<dbReference type="Pfam" id="PF01966">
    <property type="entry name" value="HD"/>
    <property type="match status" value="1"/>
</dbReference>
<dbReference type="SUPFAM" id="SSF109604">
    <property type="entry name" value="HD-domain/PDEase-like"/>
    <property type="match status" value="1"/>
</dbReference>
<reference evidence="2" key="1">
    <citation type="journal article" date="2021" name="PeerJ">
        <title>Extensive microbial diversity within the chicken gut microbiome revealed by metagenomics and culture.</title>
        <authorList>
            <person name="Gilroy R."/>
            <person name="Ravi A."/>
            <person name="Getino M."/>
            <person name="Pursley I."/>
            <person name="Horton D.L."/>
            <person name="Alikhan N.F."/>
            <person name="Baker D."/>
            <person name="Gharbi K."/>
            <person name="Hall N."/>
            <person name="Watson M."/>
            <person name="Adriaenssens E.M."/>
            <person name="Foster-Nyarko E."/>
            <person name="Jarju S."/>
            <person name="Secka A."/>
            <person name="Antonio M."/>
            <person name="Oren A."/>
            <person name="Chaudhuri R.R."/>
            <person name="La Ragione R."/>
            <person name="Hildebrand F."/>
            <person name="Pallen M.J."/>
        </authorList>
    </citation>
    <scope>NUCLEOTIDE SEQUENCE</scope>
    <source>
        <strain evidence="2">B5-657</strain>
    </source>
</reference>
<gene>
    <name evidence="2" type="ORF">H9872_05955</name>
</gene>
<evidence type="ECO:0000313" key="3">
    <source>
        <dbReference type="Proteomes" id="UP000824229"/>
    </source>
</evidence>
<dbReference type="AlphaFoldDB" id="A0A9E2KB53"/>
<organism evidence="2 3">
    <name type="scientific">Candidatus Cellulosilyticum pullistercoris</name>
    <dbReference type="NCBI Taxonomy" id="2838521"/>
    <lineage>
        <taxon>Bacteria</taxon>
        <taxon>Bacillati</taxon>
        <taxon>Bacillota</taxon>
        <taxon>Clostridia</taxon>
        <taxon>Lachnospirales</taxon>
        <taxon>Cellulosilyticaceae</taxon>
        <taxon>Cellulosilyticum</taxon>
    </lineage>
</organism>
<dbReference type="InterPro" id="IPR006674">
    <property type="entry name" value="HD_domain"/>
</dbReference>
<comment type="caution">
    <text evidence="2">The sequence shown here is derived from an EMBL/GenBank/DDBJ whole genome shotgun (WGS) entry which is preliminary data.</text>
</comment>
<sequence length="147" mass="17390">MAPLLDHPEIQRMDQFIQHGHTTCLKHSLTVAYYSYVFSKYLHLDVDYESLLRGALLHDFFLYDWHIKESHKGLHGFRHPKIALNNAKKYFSLTSIECDIISHHMWPLTPSPPRSKEAYIVMLMDKWCSLRETLNRSIVVLPFEKYS</sequence>
<evidence type="ECO:0000313" key="2">
    <source>
        <dbReference type="EMBL" id="MBU3804279.1"/>
    </source>
</evidence>
<accession>A0A9E2KB53</accession>
<protein>
    <submittedName>
        <fullName evidence="2">HD domain-containing protein</fullName>
    </submittedName>
</protein>
<dbReference type="Gene3D" id="1.10.3210.10">
    <property type="entry name" value="Hypothetical protein af1432"/>
    <property type="match status" value="1"/>
</dbReference>
<evidence type="ECO:0000259" key="1">
    <source>
        <dbReference type="Pfam" id="PF01966"/>
    </source>
</evidence>
<dbReference type="EMBL" id="JAHLFQ010000132">
    <property type="protein sequence ID" value="MBU3804279.1"/>
    <property type="molecule type" value="Genomic_DNA"/>
</dbReference>